<reference evidence="4" key="3">
    <citation type="submission" date="2020-12" db="UniProtKB">
        <authorList>
            <consortium name="WormBaseParasite"/>
        </authorList>
    </citation>
    <scope>IDENTIFICATION</scope>
</reference>
<reference evidence="3" key="1">
    <citation type="submission" date="2014-09" db="EMBL/GenBank/DDBJ databases">
        <authorList>
            <person name="Martin A.A."/>
        </authorList>
    </citation>
    <scope>NUCLEOTIDE SEQUENCE</scope>
    <source>
        <strain evidence="3">ED321</strain>
    </source>
</reference>
<evidence type="ECO:0000313" key="3">
    <source>
        <dbReference type="Proteomes" id="UP000035682"/>
    </source>
</evidence>
<accession>A0A090MQQ7</accession>
<dbReference type="RefSeq" id="XP_024499717.1">
    <property type="nucleotide sequence ID" value="XM_024645434.1"/>
</dbReference>
<evidence type="ECO:0000313" key="4">
    <source>
        <dbReference type="WBParaSite" id="SRAE_X000224700.1"/>
    </source>
</evidence>
<dbReference type="AlphaFoldDB" id="A0A090MQQ7"/>
<dbReference type="GO" id="GO:0003676">
    <property type="term" value="F:nucleic acid binding"/>
    <property type="evidence" value="ECO:0007669"/>
    <property type="project" value="InterPro"/>
</dbReference>
<dbReference type="CTD" id="36385321"/>
<dbReference type="Proteomes" id="UP000035682">
    <property type="component" value="Unplaced"/>
</dbReference>
<protein>
    <submittedName>
        <fullName evidence="4">Nucleoporin NUP35</fullName>
    </submittedName>
</protein>
<organism evidence="2">
    <name type="scientific">Strongyloides ratti</name>
    <name type="common">Parasitic roundworm</name>
    <dbReference type="NCBI Taxonomy" id="34506"/>
    <lineage>
        <taxon>Eukaryota</taxon>
        <taxon>Metazoa</taxon>
        <taxon>Ecdysozoa</taxon>
        <taxon>Nematoda</taxon>
        <taxon>Chromadorea</taxon>
        <taxon>Rhabditida</taxon>
        <taxon>Tylenchina</taxon>
        <taxon>Panagrolaimomorpha</taxon>
        <taxon>Strongyloidoidea</taxon>
        <taxon>Strongyloididae</taxon>
        <taxon>Strongyloides</taxon>
    </lineage>
</organism>
<dbReference type="InterPro" id="IPR035979">
    <property type="entry name" value="RBD_domain_sf"/>
</dbReference>
<sequence>MFPRSLEFEKFNSFSWKSPNKDFEEKNHRPSFYGNNSLFSGKRNININRSNSMKCESIYKSNNRNTRPILESFTENSGKYSKMERNRSYLSNDFDMIEEDNDLNTNDSNTSRFTNDAPDFLFGPLSSRVPKRRNILSIDDEATSKRSNTVKFDLHGTRECNKFSGPPLRQLGESTILPHNSRSPLNNIKDTDAMNFNQMSDEEFEKHCWLTVFGSSEESEKNVLKHLIDNIGTVKSIARNNTNNYFFVRMANPLLVKKACNMSPYFYDDKEIIGFTKPLSYNFLDNPNYNFENILMENEKEDTIVPKKPTVRVVSINKKNLSLRDEIKPKENGFISKIWNYVNN</sequence>
<dbReference type="GeneID" id="36385321"/>
<reference evidence="2" key="2">
    <citation type="submission" date="2014-09" db="EMBL/GenBank/DDBJ databases">
        <authorList>
            <person name="Aslett A.Martin."/>
        </authorList>
    </citation>
    <scope>NUCLEOTIDE SEQUENCE</scope>
    <source>
        <strain evidence="2">ED321 Heterogonic</strain>
    </source>
</reference>
<dbReference type="WormBase" id="SRAE_X000224700">
    <property type="protein sequence ID" value="SRP08320"/>
    <property type="gene ID" value="WBGene00267827"/>
</dbReference>
<dbReference type="WBParaSite" id="SRAE_X000224700.1">
    <property type="protein sequence ID" value="SRAE_X000224700.1"/>
    <property type="gene ID" value="WBGene00267827"/>
</dbReference>
<evidence type="ECO:0000313" key="2">
    <source>
        <dbReference type="EMBL" id="CEF60508.1"/>
    </source>
</evidence>
<evidence type="ECO:0000313" key="5">
    <source>
        <dbReference type="WormBase" id="SRAE_X000224700"/>
    </source>
</evidence>
<name>A0A090MQQ7_STRRB</name>
<keyword evidence="3" id="KW-1185">Reference proteome</keyword>
<gene>
    <name evidence="2 4 5" type="ORF">SRAE_X000224700</name>
</gene>
<feature type="region of interest" description="Disordered" evidence="1">
    <location>
        <begin position="163"/>
        <end position="184"/>
    </location>
</feature>
<dbReference type="EMBL" id="LN609399">
    <property type="protein sequence ID" value="CEF60508.1"/>
    <property type="molecule type" value="Genomic_DNA"/>
</dbReference>
<evidence type="ECO:0000256" key="1">
    <source>
        <dbReference type="SAM" id="MobiDB-lite"/>
    </source>
</evidence>
<proteinExistence type="predicted"/>
<dbReference type="SUPFAM" id="SSF54928">
    <property type="entry name" value="RNA-binding domain, RBD"/>
    <property type="match status" value="1"/>
</dbReference>